<evidence type="ECO:0000256" key="3">
    <source>
        <dbReference type="ARBA" id="ARBA00022692"/>
    </source>
</evidence>
<feature type="compositionally biased region" description="Basic and acidic residues" evidence="6">
    <location>
        <begin position="129"/>
        <end position="142"/>
    </location>
</feature>
<dbReference type="GO" id="GO:0005794">
    <property type="term" value="C:Golgi apparatus"/>
    <property type="evidence" value="ECO:0007669"/>
    <property type="project" value="TreeGrafter"/>
</dbReference>
<feature type="region of interest" description="Disordered" evidence="6">
    <location>
        <begin position="1743"/>
        <end position="1785"/>
    </location>
</feature>
<feature type="transmembrane region" description="Helical" evidence="7">
    <location>
        <begin position="652"/>
        <end position="671"/>
    </location>
</feature>
<dbReference type="PANTHER" id="PTHR10783:SF103">
    <property type="entry name" value="SOLUTE CARRIER FAMILY 53 MEMBER 1"/>
    <property type="match status" value="1"/>
</dbReference>
<feature type="transmembrane region" description="Helical" evidence="7">
    <location>
        <begin position="683"/>
        <end position="702"/>
    </location>
</feature>
<feature type="compositionally biased region" description="Polar residues" evidence="6">
    <location>
        <begin position="956"/>
        <end position="989"/>
    </location>
</feature>
<feature type="compositionally biased region" description="Polar residues" evidence="6">
    <location>
        <begin position="1092"/>
        <end position="1105"/>
    </location>
</feature>
<comment type="caution">
    <text evidence="10">The sequence shown here is derived from an EMBL/GenBank/DDBJ whole genome shotgun (WGS) entry which is preliminary data.</text>
</comment>
<dbReference type="EMBL" id="CAJMXA010002472">
    <property type="protein sequence ID" value="CAE6481379.1"/>
    <property type="molecule type" value="Genomic_DNA"/>
</dbReference>
<evidence type="ECO:0008006" key="12">
    <source>
        <dbReference type="Google" id="ProtNLM"/>
    </source>
</evidence>
<dbReference type="GO" id="GO:0000822">
    <property type="term" value="F:inositol hexakisphosphate binding"/>
    <property type="evidence" value="ECO:0007669"/>
    <property type="project" value="TreeGrafter"/>
</dbReference>
<feature type="region of interest" description="Disordered" evidence="6">
    <location>
        <begin position="304"/>
        <end position="340"/>
    </location>
</feature>
<comment type="subcellular location">
    <subcellularLocation>
        <location evidence="1">Membrane</location>
        <topology evidence="1">Multi-pass membrane protein</topology>
    </subcellularLocation>
</comment>
<feature type="domain" description="EXS" evidence="8">
    <location>
        <begin position="1555"/>
        <end position="1750"/>
    </location>
</feature>
<feature type="region of interest" description="Disordered" evidence="6">
    <location>
        <begin position="76"/>
        <end position="110"/>
    </location>
</feature>
<evidence type="ECO:0000256" key="6">
    <source>
        <dbReference type="SAM" id="MobiDB-lite"/>
    </source>
</evidence>
<keyword evidence="4 7" id="KW-1133">Transmembrane helix</keyword>
<feature type="transmembrane region" description="Helical" evidence="7">
    <location>
        <begin position="1398"/>
        <end position="1421"/>
    </location>
</feature>
<feature type="transmembrane region" description="Helical" evidence="7">
    <location>
        <begin position="1442"/>
        <end position="1461"/>
    </location>
</feature>
<feature type="transmembrane region" description="Helical" evidence="7">
    <location>
        <begin position="1668"/>
        <end position="1689"/>
    </location>
</feature>
<dbReference type="PROSITE" id="PS51382">
    <property type="entry name" value="SPX"/>
    <property type="match status" value="2"/>
</dbReference>
<evidence type="ECO:0000256" key="1">
    <source>
        <dbReference type="ARBA" id="ARBA00004141"/>
    </source>
</evidence>
<dbReference type="PANTHER" id="PTHR10783">
    <property type="entry name" value="XENOTROPIC AND POLYTROPIC RETROVIRUS RECEPTOR 1-RELATED"/>
    <property type="match status" value="1"/>
</dbReference>
<dbReference type="InterPro" id="IPR004342">
    <property type="entry name" value="EXS_C"/>
</dbReference>
<feature type="region of interest" description="Disordered" evidence="6">
    <location>
        <begin position="1089"/>
        <end position="1126"/>
    </location>
</feature>
<organism evidence="10 11">
    <name type="scientific">Rhizoctonia solani</name>
    <dbReference type="NCBI Taxonomy" id="456999"/>
    <lineage>
        <taxon>Eukaryota</taxon>
        <taxon>Fungi</taxon>
        <taxon>Dikarya</taxon>
        <taxon>Basidiomycota</taxon>
        <taxon>Agaricomycotina</taxon>
        <taxon>Agaricomycetes</taxon>
        <taxon>Cantharellales</taxon>
        <taxon>Ceratobasidiaceae</taxon>
        <taxon>Rhizoctonia</taxon>
    </lineage>
</organism>
<feature type="transmembrane region" description="Helical" evidence="7">
    <location>
        <begin position="714"/>
        <end position="732"/>
    </location>
</feature>
<feature type="compositionally biased region" description="Polar residues" evidence="6">
    <location>
        <begin position="304"/>
        <end position="317"/>
    </location>
</feature>
<dbReference type="Proteomes" id="UP000663853">
    <property type="component" value="Unassembled WGS sequence"/>
</dbReference>
<feature type="compositionally biased region" description="Basic and acidic residues" evidence="6">
    <location>
        <begin position="320"/>
        <end position="340"/>
    </location>
</feature>
<evidence type="ECO:0000256" key="5">
    <source>
        <dbReference type="ARBA" id="ARBA00023136"/>
    </source>
</evidence>
<feature type="domain" description="SPX" evidence="9">
    <location>
        <begin position="1"/>
        <end position="395"/>
    </location>
</feature>
<dbReference type="GO" id="GO:0005886">
    <property type="term" value="C:plasma membrane"/>
    <property type="evidence" value="ECO:0007669"/>
    <property type="project" value="TreeGrafter"/>
</dbReference>
<dbReference type="CDD" id="cd14475">
    <property type="entry name" value="SPX_SYG1_like"/>
    <property type="match status" value="2"/>
</dbReference>
<evidence type="ECO:0000256" key="4">
    <source>
        <dbReference type="ARBA" id="ARBA00022989"/>
    </source>
</evidence>
<dbReference type="GO" id="GO:0006817">
    <property type="term" value="P:phosphate ion transport"/>
    <property type="evidence" value="ECO:0007669"/>
    <property type="project" value="TreeGrafter"/>
</dbReference>
<feature type="transmembrane region" description="Helical" evidence="7">
    <location>
        <begin position="567"/>
        <end position="588"/>
    </location>
</feature>
<feature type="compositionally biased region" description="Acidic residues" evidence="6">
    <location>
        <begin position="1746"/>
        <end position="1755"/>
    </location>
</feature>
<keyword evidence="5 7" id="KW-0472">Membrane</keyword>
<dbReference type="PROSITE" id="PS51380">
    <property type="entry name" value="EXS"/>
    <property type="match status" value="2"/>
</dbReference>
<evidence type="ECO:0000259" key="9">
    <source>
        <dbReference type="PROSITE" id="PS51382"/>
    </source>
</evidence>
<feature type="compositionally biased region" description="Basic and acidic residues" evidence="6">
    <location>
        <begin position="1772"/>
        <end position="1785"/>
    </location>
</feature>
<reference evidence="10" key="1">
    <citation type="submission" date="2021-01" db="EMBL/GenBank/DDBJ databases">
        <authorList>
            <person name="Kaushik A."/>
        </authorList>
    </citation>
    <scope>NUCLEOTIDE SEQUENCE</scope>
    <source>
        <strain evidence="10">AG6-10EEA</strain>
    </source>
</reference>
<dbReference type="GO" id="GO:0016036">
    <property type="term" value="P:cellular response to phosphate starvation"/>
    <property type="evidence" value="ECO:0007669"/>
    <property type="project" value="TreeGrafter"/>
</dbReference>
<feature type="transmembrane region" description="Helical" evidence="7">
    <location>
        <begin position="533"/>
        <end position="555"/>
    </location>
</feature>
<sequence>MKFARYLEETQIPEWKRAYLDYKLLKRKASAVKQYYECNPPTHLSNATRTSLINTTSPQAFRDITPKNALHAEEYTPLATSDPTPTPSRPSSPAGGGKRTHSPANASQDTLHDLELPPASQSLESLVEGDEKQEVKGADLGHKSLPSGAVTGNVRPTASRNAGMQQVEARALEQSHREVPPINTAQTSSSQSIGAPKTPRVLLSNLKRRFTFTSQRRDTLHSAQPPASINEVLSSLSPVELEFFATLYQEIEKVDTFYKEREKDAILRVNALRMQMEELRVHKKLLDESRDSLWPGVLSVFGSANSPRRSKATGSAENSDESRPHSRERAHVDRAAHDPDAYRRAKKRLKEAILEFYRGLEHLQNYRILNVTGFRKALKKFDKVTKMAIREQYMRERVEGRDFTSGETCTRLLKEVEQIYATQFAQGDEKKARGRLRASPRKTTHHFSAFRSGTWIGLSIPALGIALYRLLQEEVREQVPEWPSLLQVYAALSIPVIFVLLVGLNLVAWARARINFIFIFGLDVRTVIDAREYVELPSFLFATLAYAFCISFTLAGSEIVSPTKWPIIWVGLALATIFNPLPIFHRSARSWFLRTFGMLFLSGTRRVEFADFWLGDQLCSLVYTMSNLYFLICAYVDHWDRIEERCQLEQHWTIPLVLSIIPFLIRFVQCIRRYFDSKQGHHLVNAAKYVAGIVYYVTYYVWRYNDMDYDLHLGIFVFFATVNSIFGAYWDYTMDWSVMQVQGVQYKLLRKELVYSSWIPAYYVAILTNILIRFSWIGYIPRGSLPISTRSFIFAVLEMFRRVQWNFFRLENEHIGNADQFRVTREIPLPYAFPDEAESDDDSACSAYRIGPAASGSCRGRELLNLLCSSTMKFARYLEETQIPEWKKAYIDYRGLKKKIAVIRKANEVSQERNANSRVRTHNRGRSSITASPGTSVLRRNYGAVGRTPPNALGRTPSSAHGRTPSSAVGRTSESTNSPPGGHQATPSMSEHVPHVLTPPAAANRSVKSARLRLSTDELGPDFELPPAMTSIDSLKDGTINSHAPSIGIERRRAIPSRVFSGTLSAVPSRNSTMQPQEQTGFDALPVATPAPVQSNAEPRTTPRNPFSGMRRRFTTTSRPNDIGHSAPATVQELSAGLGPNELAFFTALDQEIEKVENFYSERERDAALKVAALKEQFHELRGHKQLSNGANEGLWPGFFHLLDSINIPSIPIAGQINTGKSADASAKSETLPSNPQVHISSSMAHDPDAYKRAKRKLKKAVLEIYRGLELLQNYRILNMTGFRKALKKFDKTTKMSTQNLCMREKVETRKFASGDTCNDLLKEIERIYATRFEKGDEKKARTRLRATTRHSTHHFSTFRSGMLIGLALPALAMGIYYSLQEEQREQIPEWASLLQVYAALCIPVIFSFLLGLNIIAWARARINFVFIFELDARTVIDSREYIELPAFLFSTLAYAFWLSFSRAGAETIAPTTWPLMWLGLTAVVLLNPLPVLHRPARWWLLRSVGKLFLSGRTRVEFRDFWMGDQFCSLVYTMSNLYFLVCAYTDNWHHIEQRCQLGPHWSIPLVLSALPSWLRLVQCVRRYADSKNHIHLINGGKYTAGIVNYVAYYGWRHYGSHRDFRMGVWVLFATINSCYTTYWDLMMDWSVLQFRGVKYKFLRKELAYSNHILTYYIAIVTNVIVRFIWIWYIPTGGLPAGTRGFIFAILEMLRRVQWNFFRLENEHIGNADQFRVTREVPLPYVFTGDGDGDSDDEDQGAERPSRRLSVRLPVLKKHDTDTDMEAEGR</sequence>
<feature type="transmembrane region" description="Helical" evidence="7">
    <location>
        <begin position="1473"/>
        <end position="1493"/>
    </location>
</feature>
<feature type="domain" description="EXS" evidence="8">
    <location>
        <begin position="646"/>
        <end position="841"/>
    </location>
</feature>
<protein>
    <recommendedName>
        <fullName evidence="12">Xenotropic and polytropic retrovirus receptor 1</fullName>
    </recommendedName>
</protein>
<evidence type="ECO:0000313" key="11">
    <source>
        <dbReference type="Proteomes" id="UP000663853"/>
    </source>
</evidence>
<comment type="similarity">
    <text evidence="2">Belongs to the SYG1 (TC 2.A.94) family.</text>
</comment>
<evidence type="ECO:0000313" key="10">
    <source>
        <dbReference type="EMBL" id="CAE6481379.1"/>
    </source>
</evidence>
<feature type="region of interest" description="Disordered" evidence="6">
    <location>
        <begin position="125"/>
        <end position="159"/>
    </location>
</feature>
<feature type="region of interest" description="Disordered" evidence="6">
    <location>
        <begin position="908"/>
        <end position="995"/>
    </location>
</feature>
<feature type="transmembrane region" description="Helical" evidence="7">
    <location>
        <begin position="609"/>
        <end position="632"/>
    </location>
</feature>
<evidence type="ECO:0000256" key="2">
    <source>
        <dbReference type="ARBA" id="ARBA00009665"/>
    </source>
</evidence>
<evidence type="ECO:0000256" key="7">
    <source>
        <dbReference type="SAM" id="Phobius"/>
    </source>
</evidence>
<dbReference type="InterPro" id="IPR004331">
    <property type="entry name" value="SPX_dom"/>
</dbReference>
<evidence type="ECO:0000259" key="8">
    <source>
        <dbReference type="PROSITE" id="PS51380"/>
    </source>
</evidence>
<keyword evidence="3 7" id="KW-0812">Transmembrane</keyword>
<feature type="transmembrane region" description="Helical" evidence="7">
    <location>
        <begin position="488"/>
        <end position="512"/>
    </location>
</feature>
<name>A0A8H3H345_9AGAM</name>
<dbReference type="Pfam" id="PF03124">
    <property type="entry name" value="EXS"/>
    <property type="match status" value="2"/>
</dbReference>
<feature type="transmembrane region" description="Helical" evidence="7">
    <location>
        <begin position="1622"/>
        <end position="1639"/>
    </location>
</feature>
<accession>A0A8H3H345</accession>
<feature type="transmembrane region" description="Helical" evidence="7">
    <location>
        <begin position="753"/>
        <end position="777"/>
    </location>
</feature>
<proteinExistence type="inferred from homology"/>
<feature type="domain" description="SPX" evidence="9">
    <location>
        <begin position="872"/>
        <end position="1304"/>
    </location>
</feature>
<gene>
    <name evidence="10" type="ORF">RDB_LOCUS89198</name>
</gene>
<feature type="compositionally biased region" description="Polar residues" evidence="6">
    <location>
        <begin position="926"/>
        <end position="935"/>
    </location>
</feature>
<dbReference type="Pfam" id="PF03105">
    <property type="entry name" value="SPX"/>
    <property type="match status" value="2"/>
</dbReference>